<name>A0A1B6C6W0_9HEMI</name>
<evidence type="ECO:0008006" key="10">
    <source>
        <dbReference type="Google" id="ProtNLM"/>
    </source>
</evidence>
<evidence type="ECO:0000256" key="6">
    <source>
        <dbReference type="ARBA" id="ARBA00023136"/>
    </source>
</evidence>
<comment type="subcellular location">
    <subcellularLocation>
        <location evidence="1">Nucleus inner membrane</location>
        <topology evidence="1">Multi-pass membrane protein</topology>
        <orientation evidence="1">Nucleoplasmic side</orientation>
    </subcellularLocation>
</comment>
<keyword evidence="7" id="KW-0539">Nucleus</keyword>
<keyword evidence="3 8" id="KW-0812">Transmembrane</keyword>
<feature type="transmembrane region" description="Helical" evidence="8">
    <location>
        <begin position="200"/>
        <end position="221"/>
    </location>
</feature>
<feature type="transmembrane region" description="Helical" evidence="8">
    <location>
        <begin position="167"/>
        <end position="188"/>
    </location>
</feature>
<dbReference type="PANTHER" id="PTHR13598">
    <property type="entry name" value="AT07567P-RELATED"/>
    <property type="match status" value="1"/>
</dbReference>
<feature type="transmembrane region" description="Helical" evidence="8">
    <location>
        <begin position="6"/>
        <end position="24"/>
    </location>
</feature>
<protein>
    <recommendedName>
        <fullName evidence="10">Nuclear envelope integral membrane protein 1</fullName>
    </recommendedName>
</protein>
<feature type="transmembrane region" description="Helical" evidence="8">
    <location>
        <begin position="285"/>
        <end position="304"/>
    </location>
</feature>
<evidence type="ECO:0000256" key="4">
    <source>
        <dbReference type="ARBA" id="ARBA00022729"/>
    </source>
</evidence>
<evidence type="ECO:0000256" key="3">
    <source>
        <dbReference type="ARBA" id="ARBA00022692"/>
    </source>
</evidence>
<dbReference type="GO" id="GO:0005637">
    <property type="term" value="C:nuclear inner membrane"/>
    <property type="evidence" value="ECO:0007669"/>
    <property type="project" value="UniProtKB-SubCell"/>
</dbReference>
<organism evidence="9">
    <name type="scientific">Clastoptera arizonana</name>
    <name type="common">Arizona spittle bug</name>
    <dbReference type="NCBI Taxonomy" id="38151"/>
    <lineage>
        <taxon>Eukaryota</taxon>
        <taxon>Metazoa</taxon>
        <taxon>Ecdysozoa</taxon>
        <taxon>Arthropoda</taxon>
        <taxon>Hexapoda</taxon>
        <taxon>Insecta</taxon>
        <taxon>Pterygota</taxon>
        <taxon>Neoptera</taxon>
        <taxon>Paraneoptera</taxon>
        <taxon>Hemiptera</taxon>
        <taxon>Auchenorrhyncha</taxon>
        <taxon>Cercopoidea</taxon>
        <taxon>Clastopteridae</taxon>
        <taxon>Clastoptera</taxon>
    </lineage>
</organism>
<feature type="transmembrane region" description="Helical" evidence="8">
    <location>
        <begin position="233"/>
        <end position="251"/>
    </location>
</feature>
<evidence type="ECO:0000256" key="2">
    <source>
        <dbReference type="ARBA" id="ARBA00005748"/>
    </source>
</evidence>
<evidence type="ECO:0000256" key="1">
    <source>
        <dbReference type="ARBA" id="ARBA00004575"/>
    </source>
</evidence>
<dbReference type="AlphaFoldDB" id="A0A1B6C6W0"/>
<dbReference type="EMBL" id="GEDC01028066">
    <property type="protein sequence ID" value="JAS09232.1"/>
    <property type="molecule type" value="Transcribed_RNA"/>
</dbReference>
<dbReference type="InterPro" id="IPR019358">
    <property type="entry name" value="NEMP_fam"/>
</dbReference>
<keyword evidence="5 8" id="KW-1133">Transmembrane helix</keyword>
<accession>A0A1B6C6W0</accession>
<gene>
    <name evidence="9" type="ORF">g.6342</name>
</gene>
<comment type="similarity">
    <text evidence="2">Belongs to the NEMP family.</text>
</comment>
<evidence type="ECO:0000256" key="5">
    <source>
        <dbReference type="ARBA" id="ARBA00022989"/>
    </source>
</evidence>
<sequence length="404" mass="47057">MALVQFSLFFLFFLIVFNISHGLLHREHELIPGKTMSCCQYDPYKSQRNFPVIYCYKGSPKSLVKIWESAVLQMNISQDKYELYKGKTAREVLEEFESLRSYWSLNFLNWKSKDFKINPFNSTCFGIRTNEDYLITLNVIHLDYWRLIICVIGILIFYLAKELSGNSFFYYVGGISVGIFASFLVLVYIFSKMLPMQKPLILGVMITGWSLGIYLLQIVWGNLRMVAEMYPEFLMGYFAISGVSSFLVCYWKGPVTNPRSKNIIQWTIQGIGLALIFCSSNNQEAALSLDILLLIVYLTPISWVKRVLYYVKNRIFTPKRSFLSEEEYHKQTAEETRKALNELRGYCSSPECNQWKTVLKLKDPLRFAQFMEGSSHINDDEILSYETESRKYIDEIMTDDSSED</sequence>
<reference evidence="9" key="1">
    <citation type="submission" date="2015-12" db="EMBL/GenBank/DDBJ databases">
        <title>De novo transcriptome assembly of four potential Pierce s Disease insect vectors from Arizona vineyards.</title>
        <authorList>
            <person name="Tassone E.E."/>
        </authorList>
    </citation>
    <scope>NUCLEOTIDE SEQUENCE</scope>
</reference>
<dbReference type="Pfam" id="PF10225">
    <property type="entry name" value="NEMP"/>
    <property type="match status" value="1"/>
</dbReference>
<keyword evidence="4" id="KW-0732">Signal</keyword>
<evidence type="ECO:0000256" key="7">
    <source>
        <dbReference type="ARBA" id="ARBA00023242"/>
    </source>
</evidence>
<dbReference type="PANTHER" id="PTHR13598:SF1">
    <property type="entry name" value="AT07567P-RELATED"/>
    <property type="match status" value="1"/>
</dbReference>
<evidence type="ECO:0000313" key="9">
    <source>
        <dbReference type="EMBL" id="JAS09232.1"/>
    </source>
</evidence>
<keyword evidence="6 8" id="KW-0472">Membrane</keyword>
<evidence type="ECO:0000256" key="8">
    <source>
        <dbReference type="SAM" id="Phobius"/>
    </source>
</evidence>
<proteinExistence type="inferred from homology"/>
<feature type="transmembrane region" description="Helical" evidence="8">
    <location>
        <begin position="144"/>
        <end position="161"/>
    </location>
</feature>